<organism evidence="3 4">
    <name type="scientific">Lachnospira multipara</name>
    <dbReference type="NCBI Taxonomy" id="28051"/>
    <lineage>
        <taxon>Bacteria</taxon>
        <taxon>Bacillati</taxon>
        <taxon>Bacillota</taxon>
        <taxon>Clostridia</taxon>
        <taxon>Lachnospirales</taxon>
        <taxon>Lachnospiraceae</taxon>
        <taxon>Lachnospira</taxon>
    </lineage>
</organism>
<dbReference type="InterPro" id="IPR001279">
    <property type="entry name" value="Metallo-B-lactamas"/>
</dbReference>
<dbReference type="GO" id="GO:0046872">
    <property type="term" value="F:metal ion binding"/>
    <property type="evidence" value="ECO:0007669"/>
    <property type="project" value="InterPro"/>
</dbReference>
<dbReference type="GO" id="GO:0010181">
    <property type="term" value="F:FMN binding"/>
    <property type="evidence" value="ECO:0007669"/>
    <property type="project" value="InterPro"/>
</dbReference>
<evidence type="ECO:0000313" key="4">
    <source>
        <dbReference type="Proteomes" id="UP000236726"/>
    </source>
</evidence>
<dbReference type="SMART" id="SM00849">
    <property type="entry name" value="Lactamase_B"/>
    <property type="match status" value="1"/>
</dbReference>
<dbReference type="AlphaFoldDB" id="A0A1H5V0U6"/>
<reference evidence="3 4" key="1">
    <citation type="submission" date="2016-10" db="EMBL/GenBank/DDBJ databases">
        <authorList>
            <person name="de Groot N.N."/>
        </authorList>
    </citation>
    <scope>NUCLEOTIDE SEQUENCE [LARGE SCALE GENOMIC DNA]</scope>
    <source>
        <strain evidence="3 4">D15d</strain>
    </source>
</reference>
<dbReference type="PROSITE" id="PS50902">
    <property type="entry name" value="FLAVODOXIN_LIKE"/>
    <property type="match status" value="1"/>
</dbReference>
<dbReference type="RefSeq" id="WP_103952907.1">
    <property type="nucleotide sequence ID" value="NZ_FNUL01000009.1"/>
</dbReference>
<dbReference type="Proteomes" id="UP000236726">
    <property type="component" value="Unassembled WGS sequence"/>
</dbReference>
<keyword evidence="4" id="KW-1185">Reference proteome</keyword>
<comment type="similarity">
    <text evidence="1">In the N-terminal section; belongs to the zinc metallo-hydrolase group 3 family.</text>
</comment>
<dbReference type="GO" id="GO:0016651">
    <property type="term" value="F:oxidoreductase activity, acting on NAD(P)H"/>
    <property type="evidence" value="ECO:0007669"/>
    <property type="project" value="UniProtKB-ARBA"/>
</dbReference>
<protein>
    <submittedName>
        <fullName evidence="3">Flavorubredoxin</fullName>
    </submittedName>
</protein>
<dbReference type="PIRSF" id="PIRSF005243">
    <property type="entry name" value="ROO"/>
    <property type="match status" value="1"/>
</dbReference>
<dbReference type="InterPro" id="IPR016440">
    <property type="entry name" value="Rubredoxin-O_OxRdtase"/>
</dbReference>
<dbReference type="PANTHER" id="PTHR43717">
    <property type="entry name" value="ANAEROBIC NITRIC OXIDE REDUCTASE FLAVORUBREDOXIN"/>
    <property type="match status" value="1"/>
</dbReference>
<evidence type="ECO:0000256" key="1">
    <source>
        <dbReference type="ARBA" id="ARBA00007121"/>
    </source>
</evidence>
<evidence type="ECO:0000259" key="2">
    <source>
        <dbReference type="PROSITE" id="PS50902"/>
    </source>
</evidence>
<dbReference type="Pfam" id="PF19583">
    <property type="entry name" value="ODP"/>
    <property type="match status" value="1"/>
</dbReference>
<gene>
    <name evidence="3" type="ORF">SAMN05216537_10946</name>
</gene>
<dbReference type="EMBL" id="FNUL01000009">
    <property type="protein sequence ID" value="SEF80824.1"/>
    <property type="molecule type" value="Genomic_DNA"/>
</dbReference>
<proteinExistence type="inferred from homology"/>
<dbReference type="Gene3D" id="3.60.15.10">
    <property type="entry name" value="Ribonuclease Z/Hydroxyacylglutathione hydrolase-like"/>
    <property type="match status" value="1"/>
</dbReference>
<name>A0A1H5V0U6_9FIRM</name>
<feature type="domain" description="Flavodoxin-like" evidence="2">
    <location>
        <begin position="246"/>
        <end position="385"/>
    </location>
</feature>
<dbReference type="Pfam" id="PF00258">
    <property type="entry name" value="Flavodoxin_1"/>
    <property type="match status" value="1"/>
</dbReference>
<dbReference type="SUPFAM" id="SSF52218">
    <property type="entry name" value="Flavoproteins"/>
    <property type="match status" value="1"/>
</dbReference>
<sequence>MKDNNISEAIRYVGVDDKDLDLFESQYKVPNGVSYNSYVILDDKITVMDGVDDRGEDEWLANIEKLLEGKKPDYLVVLHFEPDHSGGIEKFLVKYPETTVVGNAKTFSVGSNFVELDKYPQHLVKEGDELCLGKHTLKFMMAPMVHWPEVMLAFEETEGVLFSADAFGKFGALEFEEDNWVDEARRYYINIVGKYGAPVQTVLKKAAALDIKKIAPLHGPVLSENLEKYIGLYDTWSSYKPEESGVLVAYASIHGNTELVAKYVAKKLEEKGEKVVLTDLTRQDKSQAVADAFRFDRMVLAASSYDGGVFIPMEDFLVDLSYKTYQNRKVALIENGSWGPTAGRKMKGHIEGFKNVEIIGDMVTIKSRAKDADYANVDALVEAVVAAKN</sequence>
<dbReference type="SUPFAM" id="SSF56281">
    <property type="entry name" value="Metallo-hydrolase/oxidoreductase"/>
    <property type="match status" value="1"/>
</dbReference>
<accession>A0A1H5V0U6</accession>
<dbReference type="GO" id="GO:0009055">
    <property type="term" value="F:electron transfer activity"/>
    <property type="evidence" value="ECO:0007669"/>
    <property type="project" value="InterPro"/>
</dbReference>
<dbReference type="Gene3D" id="3.40.50.360">
    <property type="match status" value="1"/>
</dbReference>
<dbReference type="InterPro" id="IPR036866">
    <property type="entry name" value="RibonucZ/Hydroxyglut_hydro"/>
</dbReference>
<dbReference type="InterPro" id="IPR008254">
    <property type="entry name" value="Flavodoxin/NO_synth"/>
</dbReference>
<dbReference type="InterPro" id="IPR029039">
    <property type="entry name" value="Flavoprotein-like_sf"/>
</dbReference>
<dbReference type="CDD" id="cd07709">
    <property type="entry name" value="flavodiiron_proteins_MBL-fold"/>
    <property type="match status" value="1"/>
</dbReference>
<evidence type="ECO:0000313" key="3">
    <source>
        <dbReference type="EMBL" id="SEF80824.1"/>
    </source>
</evidence>
<dbReference type="InterPro" id="IPR045761">
    <property type="entry name" value="ODP_dom"/>
</dbReference>
<dbReference type="PANTHER" id="PTHR43717:SF1">
    <property type="entry name" value="ANAEROBIC NITRIC OXIDE REDUCTASE FLAVORUBREDOXIN"/>
    <property type="match status" value="1"/>
</dbReference>